<proteinExistence type="predicted"/>
<dbReference type="EMBL" id="JAUJYO010000010">
    <property type="protein sequence ID" value="KAK1305594.1"/>
    <property type="molecule type" value="Genomic_DNA"/>
</dbReference>
<protein>
    <recommendedName>
        <fullName evidence="3">Reverse transcriptase</fullName>
    </recommendedName>
</protein>
<name>A0AAV9DXD0_ACOCL</name>
<dbReference type="Proteomes" id="UP001180020">
    <property type="component" value="Unassembled WGS sequence"/>
</dbReference>
<reference evidence="1" key="2">
    <citation type="submission" date="2023-06" db="EMBL/GenBank/DDBJ databases">
        <authorList>
            <person name="Ma L."/>
            <person name="Liu K.-W."/>
            <person name="Li Z."/>
            <person name="Hsiao Y.-Y."/>
            <person name="Qi Y."/>
            <person name="Fu T."/>
            <person name="Tang G."/>
            <person name="Zhang D."/>
            <person name="Sun W.-H."/>
            <person name="Liu D.-K."/>
            <person name="Li Y."/>
            <person name="Chen G.-Z."/>
            <person name="Liu X.-D."/>
            <person name="Liao X.-Y."/>
            <person name="Jiang Y.-T."/>
            <person name="Yu X."/>
            <person name="Hao Y."/>
            <person name="Huang J."/>
            <person name="Zhao X.-W."/>
            <person name="Ke S."/>
            <person name="Chen Y.-Y."/>
            <person name="Wu W.-L."/>
            <person name="Hsu J.-L."/>
            <person name="Lin Y.-F."/>
            <person name="Huang M.-D."/>
            <person name="Li C.-Y."/>
            <person name="Huang L."/>
            <person name="Wang Z.-W."/>
            <person name="Zhao X."/>
            <person name="Zhong W.-Y."/>
            <person name="Peng D.-H."/>
            <person name="Ahmad S."/>
            <person name="Lan S."/>
            <person name="Zhang J.-S."/>
            <person name="Tsai W.-C."/>
            <person name="Van De Peer Y."/>
            <person name="Liu Z.-J."/>
        </authorList>
    </citation>
    <scope>NUCLEOTIDE SEQUENCE</scope>
    <source>
        <strain evidence="1">CP</strain>
        <tissue evidence="1">Leaves</tissue>
    </source>
</reference>
<evidence type="ECO:0000313" key="2">
    <source>
        <dbReference type="Proteomes" id="UP001180020"/>
    </source>
</evidence>
<accession>A0AAV9DXD0</accession>
<dbReference type="AlphaFoldDB" id="A0AAV9DXD0"/>
<gene>
    <name evidence="1" type="ORF">QJS10_CPA10g00686</name>
</gene>
<organism evidence="1 2">
    <name type="scientific">Acorus calamus</name>
    <name type="common">Sweet flag</name>
    <dbReference type="NCBI Taxonomy" id="4465"/>
    <lineage>
        <taxon>Eukaryota</taxon>
        <taxon>Viridiplantae</taxon>
        <taxon>Streptophyta</taxon>
        <taxon>Embryophyta</taxon>
        <taxon>Tracheophyta</taxon>
        <taxon>Spermatophyta</taxon>
        <taxon>Magnoliopsida</taxon>
        <taxon>Liliopsida</taxon>
        <taxon>Acoraceae</taxon>
        <taxon>Acorus</taxon>
    </lineage>
</organism>
<comment type="caution">
    <text evidence="1">The sequence shown here is derived from an EMBL/GenBank/DDBJ whole genome shotgun (WGS) entry which is preliminary data.</text>
</comment>
<evidence type="ECO:0008006" key="3">
    <source>
        <dbReference type="Google" id="ProtNLM"/>
    </source>
</evidence>
<reference evidence="1" key="1">
    <citation type="journal article" date="2023" name="Nat. Commun.">
        <title>Diploid and tetraploid genomes of Acorus and the evolution of monocots.</title>
        <authorList>
            <person name="Ma L."/>
            <person name="Liu K.W."/>
            <person name="Li Z."/>
            <person name="Hsiao Y.Y."/>
            <person name="Qi Y."/>
            <person name="Fu T."/>
            <person name="Tang G.D."/>
            <person name="Zhang D."/>
            <person name="Sun W.H."/>
            <person name="Liu D.K."/>
            <person name="Li Y."/>
            <person name="Chen G.Z."/>
            <person name="Liu X.D."/>
            <person name="Liao X.Y."/>
            <person name="Jiang Y.T."/>
            <person name="Yu X."/>
            <person name="Hao Y."/>
            <person name="Huang J."/>
            <person name="Zhao X.W."/>
            <person name="Ke S."/>
            <person name="Chen Y.Y."/>
            <person name="Wu W.L."/>
            <person name="Hsu J.L."/>
            <person name="Lin Y.F."/>
            <person name="Huang M.D."/>
            <person name="Li C.Y."/>
            <person name="Huang L."/>
            <person name="Wang Z.W."/>
            <person name="Zhao X."/>
            <person name="Zhong W.Y."/>
            <person name="Peng D.H."/>
            <person name="Ahmad S."/>
            <person name="Lan S."/>
            <person name="Zhang J.S."/>
            <person name="Tsai W.C."/>
            <person name="Van de Peer Y."/>
            <person name="Liu Z.J."/>
        </authorList>
    </citation>
    <scope>NUCLEOTIDE SEQUENCE</scope>
    <source>
        <strain evidence="1">CP</strain>
    </source>
</reference>
<evidence type="ECO:0000313" key="1">
    <source>
        <dbReference type="EMBL" id="KAK1305594.1"/>
    </source>
</evidence>
<sequence length="226" mass="26145">MQDNIQQLRRSLEAAQESLQRDPLNSTLISRETRERILYKSLLSREESMIRQKSRQNWLQLGDSNSAFFYASFAGRKAQNTLRRVILPNGNISEDPALVKAHVVSYFSELLNRPCQSNDRQIVFKSTLSDQDAGDLIAEVSEEEIYNTLMQMKQNGSPGPDGFNPYFFRSCWDVVGIDVHTLNPPYKWKTFEQSHRYFPCLLHCPDGEVAWPDIPLNLQRAFIEQE</sequence>
<keyword evidence="2" id="KW-1185">Reference proteome</keyword>